<dbReference type="Proteomes" id="UP000033900">
    <property type="component" value="Unassembled WGS sequence"/>
</dbReference>
<evidence type="ECO:0008006" key="3">
    <source>
        <dbReference type="Google" id="ProtNLM"/>
    </source>
</evidence>
<dbReference type="EMBL" id="JYJB01000009">
    <property type="protein sequence ID" value="KJL47704.1"/>
    <property type="molecule type" value="Genomic_DNA"/>
</dbReference>
<dbReference type="PATRIC" id="fig|273678.4.peg.2507"/>
<reference evidence="1 2" key="1">
    <citation type="submission" date="2015-02" db="EMBL/GenBank/DDBJ databases">
        <title>Draft genome sequences of ten Microbacterium spp. with emphasis on heavy metal contaminated environments.</title>
        <authorList>
            <person name="Corretto E."/>
        </authorList>
    </citation>
    <scope>NUCLEOTIDE SEQUENCE [LARGE SCALE GENOMIC DNA]</scope>
    <source>
        <strain evidence="1 2">SA35</strain>
    </source>
</reference>
<protein>
    <recommendedName>
        <fullName evidence="3">CobQ/CobB/MinD/ParA nucleotide binding domain-containing protein</fullName>
    </recommendedName>
</protein>
<accession>A0A0M2HTA7</accession>
<evidence type="ECO:0000313" key="2">
    <source>
        <dbReference type="Proteomes" id="UP000033900"/>
    </source>
</evidence>
<organism evidence="1 2">
    <name type="scientific">Microbacterium hydrocarbonoxydans</name>
    <dbReference type="NCBI Taxonomy" id="273678"/>
    <lineage>
        <taxon>Bacteria</taxon>
        <taxon>Bacillati</taxon>
        <taxon>Actinomycetota</taxon>
        <taxon>Actinomycetes</taxon>
        <taxon>Micrococcales</taxon>
        <taxon>Microbacteriaceae</taxon>
        <taxon>Microbacterium</taxon>
    </lineage>
</organism>
<dbReference type="STRING" id="273678.RS84_02503"/>
<evidence type="ECO:0000313" key="1">
    <source>
        <dbReference type="EMBL" id="KJL47704.1"/>
    </source>
</evidence>
<sequence length="181" mass="19119">MTTVTFLGASGGTGTTTLAALSLHLLISHGVRLPTVIAEDSAAFDRRFGLALPPAPASAHQLIDGGRYDERKAASALTNGYLVLVGAQSTHGVNALHERVTDVTARFGLGAEPRTLPVITSAFGRRRSSSHDVPVQMRLPYDSALAAGGPLSAAMPHLSARARAALAQRWTRWVLETFALR</sequence>
<comment type="caution">
    <text evidence="1">The sequence shown here is derived from an EMBL/GenBank/DDBJ whole genome shotgun (WGS) entry which is preliminary data.</text>
</comment>
<gene>
    <name evidence="1" type="ORF">RS84_02503</name>
</gene>
<dbReference type="AlphaFoldDB" id="A0A0M2HTA7"/>
<dbReference type="RefSeq" id="WP_045258051.1">
    <property type="nucleotide sequence ID" value="NZ_JYJB01000009.1"/>
</dbReference>
<proteinExistence type="predicted"/>
<dbReference type="OrthoDB" id="5075526at2"/>
<keyword evidence="2" id="KW-1185">Reference proteome</keyword>
<name>A0A0M2HTA7_9MICO</name>